<protein>
    <submittedName>
        <fullName evidence="8">Putative integral membrane protein</fullName>
    </submittedName>
</protein>
<organism evidence="8 9">
    <name type="scientific">Phaeobacter inhibens</name>
    <dbReference type="NCBI Taxonomy" id="221822"/>
    <lineage>
        <taxon>Bacteria</taxon>
        <taxon>Pseudomonadati</taxon>
        <taxon>Pseudomonadota</taxon>
        <taxon>Alphaproteobacteria</taxon>
        <taxon>Rhodobacterales</taxon>
        <taxon>Roseobacteraceae</taxon>
        <taxon>Phaeobacter</taxon>
    </lineage>
</organism>
<comment type="similarity">
    <text evidence="2">Belongs to the EamA transporter family.</text>
</comment>
<evidence type="ECO:0000256" key="5">
    <source>
        <dbReference type="ARBA" id="ARBA00023136"/>
    </source>
</evidence>
<dbReference type="Pfam" id="PF00892">
    <property type="entry name" value="EamA"/>
    <property type="match status" value="2"/>
</dbReference>
<dbReference type="EMBL" id="CP010725">
    <property type="protein sequence ID" value="AUQ98573.1"/>
    <property type="molecule type" value="Genomic_DNA"/>
</dbReference>
<evidence type="ECO:0000313" key="8">
    <source>
        <dbReference type="EMBL" id="AUQ98573.1"/>
    </source>
</evidence>
<feature type="transmembrane region" description="Helical" evidence="6">
    <location>
        <begin position="280"/>
        <end position="298"/>
    </location>
</feature>
<feature type="transmembrane region" description="Helical" evidence="6">
    <location>
        <begin position="191"/>
        <end position="209"/>
    </location>
</feature>
<keyword evidence="5 6" id="KW-0472">Membrane</keyword>
<feature type="transmembrane region" description="Helical" evidence="6">
    <location>
        <begin position="160"/>
        <end position="179"/>
    </location>
</feature>
<feature type="domain" description="EamA" evidence="7">
    <location>
        <begin position="188"/>
        <end position="323"/>
    </location>
</feature>
<name>A0A2I7K7M9_9RHOB</name>
<dbReference type="PANTHER" id="PTHR32322">
    <property type="entry name" value="INNER MEMBRANE TRANSPORTER"/>
    <property type="match status" value="1"/>
</dbReference>
<accession>A0A2I7K7M9</accession>
<proteinExistence type="inferred from homology"/>
<evidence type="ECO:0000256" key="2">
    <source>
        <dbReference type="ARBA" id="ARBA00007362"/>
    </source>
</evidence>
<dbReference type="Proteomes" id="UP000236447">
    <property type="component" value="Chromosome"/>
</dbReference>
<feature type="transmembrane region" description="Helical" evidence="6">
    <location>
        <begin position="249"/>
        <end position="273"/>
    </location>
</feature>
<dbReference type="SUPFAM" id="SSF103481">
    <property type="entry name" value="Multidrug resistance efflux transporter EmrE"/>
    <property type="match status" value="2"/>
</dbReference>
<keyword evidence="3 6" id="KW-0812">Transmembrane</keyword>
<comment type="subcellular location">
    <subcellularLocation>
        <location evidence="1">Membrane</location>
        <topology evidence="1">Multi-pass membrane protein</topology>
    </subcellularLocation>
</comment>
<evidence type="ECO:0000256" key="3">
    <source>
        <dbReference type="ARBA" id="ARBA00022692"/>
    </source>
</evidence>
<feature type="domain" description="EamA" evidence="7">
    <location>
        <begin position="30"/>
        <end position="177"/>
    </location>
</feature>
<evidence type="ECO:0000256" key="6">
    <source>
        <dbReference type="SAM" id="Phobius"/>
    </source>
</evidence>
<feature type="transmembrane region" description="Helical" evidence="6">
    <location>
        <begin position="304"/>
        <end position="322"/>
    </location>
</feature>
<evidence type="ECO:0000256" key="4">
    <source>
        <dbReference type="ARBA" id="ARBA00022989"/>
    </source>
</evidence>
<evidence type="ECO:0000256" key="1">
    <source>
        <dbReference type="ARBA" id="ARBA00004141"/>
    </source>
</evidence>
<dbReference type="Gene3D" id="1.10.3730.20">
    <property type="match status" value="1"/>
</dbReference>
<feature type="transmembrane region" description="Helical" evidence="6">
    <location>
        <begin position="132"/>
        <end position="153"/>
    </location>
</feature>
<dbReference type="PANTHER" id="PTHR32322:SF2">
    <property type="entry name" value="EAMA DOMAIN-CONTAINING PROTEIN"/>
    <property type="match status" value="1"/>
</dbReference>
<feature type="transmembrane region" description="Helical" evidence="6">
    <location>
        <begin position="30"/>
        <end position="49"/>
    </location>
</feature>
<evidence type="ECO:0000259" key="7">
    <source>
        <dbReference type="Pfam" id="PF00892"/>
    </source>
</evidence>
<dbReference type="InterPro" id="IPR000620">
    <property type="entry name" value="EamA_dom"/>
</dbReference>
<sequence length="325" mass="34432">MPKHLICHLDTAATPASCGAMSEKRTMDGIGAAMLIGFSGLMGFNQVVIKVSNGGFGPVFQAGLRSLIGLAVLLAWLAFRGQLKRASNPAPAPTPTPTHWTRSVHLWGLVSGLLFTAEFVCLYIALDLSSVSRVTIIFNSMPVWLALAGHLLLPGERLNSMRMLGLVLAMGGVVLAVLHRGSGDASLLGDILALAATLAWAGIALCARLSPLAHVPPIRQLTYQLATSALVLLAISPLFGPLLRDPTALHISGVVFQAVAIASLGYLLWLWLISIYRANAVASFSFLSPVIAAILGWLLLDEVIYPQVWAALALVAIGIVLINRK</sequence>
<dbReference type="AlphaFoldDB" id="A0A2I7K7M9"/>
<feature type="transmembrane region" description="Helical" evidence="6">
    <location>
        <begin position="106"/>
        <end position="126"/>
    </location>
</feature>
<dbReference type="InterPro" id="IPR037185">
    <property type="entry name" value="EmrE-like"/>
</dbReference>
<dbReference type="InterPro" id="IPR050638">
    <property type="entry name" value="AA-Vitamin_Transporters"/>
</dbReference>
<feature type="transmembrane region" description="Helical" evidence="6">
    <location>
        <begin position="55"/>
        <end position="79"/>
    </location>
</feature>
<gene>
    <name evidence="8" type="ORF">PhaeoP88_01191</name>
</gene>
<reference evidence="8 9" key="2">
    <citation type="journal article" date="2017" name="Genome Biol. Evol.">
        <title>Trajectories and Drivers of Genome Evolution in Surface-Associated Marine Phaeobacter.</title>
        <authorList>
            <person name="Freese H.M."/>
            <person name="Sikorski J."/>
            <person name="Bunk B."/>
            <person name="Scheuner C."/>
            <person name="Meier-Kolthoff J.P."/>
            <person name="Sproer C."/>
            <person name="Gram L."/>
            <person name="Overmann J."/>
        </authorList>
    </citation>
    <scope>NUCLEOTIDE SEQUENCE [LARGE SCALE GENOMIC DNA]</scope>
    <source>
        <strain evidence="8 9">P88</strain>
    </source>
</reference>
<feature type="transmembrane region" description="Helical" evidence="6">
    <location>
        <begin position="221"/>
        <end position="243"/>
    </location>
</feature>
<dbReference type="GO" id="GO:0016020">
    <property type="term" value="C:membrane"/>
    <property type="evidence" value="ECO:0007669"/>
    <property type="project" value="UniProtKB-SubCell"/>
</dbReference>
<keyword evidence="4 6" id="KW-1133">Transmembrane helix</keyword>
<evidence type="ECO:0000313" key="9">
    <source>
        <dbReference type="Proteomes" id="UP000236447"/>
    </source>
</evidence>
<reference evidence="8 9" key="1">
    <citation type="journal article" date="2017" name="Front. Microbiol.">
        <title>Phaeobacter piscinae sp. nov., a species of the Roseobacter group and potential aquaculture probiont.</title>
        <authorList>
            <person name="Sonnenschein E.C."/>
            <person name="Phippen C.B.W."/>
            <person name="Nielsen K.F."/>
            <person name="Mateiu R.V."/>
            <person name="Melchiorsen J."/>
            <person name="Gram L."/>
            <person name="Overmann J."/>
            <person name="Freese H.M."/>
        </authorList>
    </citation>
    <scope>NUCLEOTIDE SEQUENCE [LARGE SCALE GENOMIC DNA]</scope>
    <source>
        <strain evidence="8 9">P88</strain>
    </source>
</reference>